<proteinExistence type="inferred from homology"/>
<dbReference type="PANTHER" id="PTHR48056:SF18">
    <property type="entry name" value="NON-SPECIFIC SERINE_THREONINE PROTEIN KINASE"/>
    <property type="match status" value="1"/>
</dbReference>
<dbReference type="Gene3D" id="1.10.510.10">
    <property type="entry name" value="Transferase(Phosphotransferase) domain 1"/>
    <property type="match status" value="1"/>
</dbReference>
<dbReference type="PANTHER" id="PTHR48056">
    <property type="entry name" value="LRR RECEPTOR-LIKE SERINE/THREONINE-PROTEIN KINASE-RELATED"/>
    <property type="match status" value="1"/>
</dbReference>
<dbReference type="Pfam" id="PF00069">
    <property type="entry name" value="Pkinase"/>
    <property type="match status" value="1"/>
</dbReference>
<dbReference type="GO" id="GO:0005496">
    <property type="term" value="F:steroid binding"/>
    <property type="evidence" value="ECO:0007669"/>
    <property type="project" value="UniProtKB-KW"/>
</dbReference>
<evidence type="ECO:0000313" key="26">
    <source>
        <dbReference type="EMBL" id="KZV25977.1"/>
    </source>
</evidence>
<keyword evidence="13 23" id="KW-0547">Nucleotide-binding</keyword>
<dbReference type="Gene3D" id="3.80.10.10">
    <property type="entry name" value="Ribonuclease Inhibitor"/>
    <property type="match status" value="1"/>
</dbReference>
<evidence type="ECO:0000256" key="6">
    <source>
        <dbReference type="ARBA" id="ARBA00022527"/>
    </source>
</evidence>
<dbReference type="Pfam" id="PF13516">
    <property type="entry name" value="LRR_6"/>
    <property type="match status" value="2"/>
</dbReference>
<keyword evidence="27" id="KW-1185">Reference proteome</keyword>
<keyword evidence="20" id="KW-0325">Glycoprotein</keyword>
<evidence type="ECO:0000256" key="8">
    <source>
        <dbReference type="ARBA" id="ARBA00022665"/>
    </source>
</evidence>
<evidence type="ECO:0000256" key="1">
    <source>
        <dbReference type="ARBA" id="ARBA00004251"/>
    </source>
</evidence>
<dbReference type="InterPro" id="IPR050647">
    <property type="entry name" value="Plant_LRR-RLKs"/>
</dbReference>
<dbReference type="Pfam" id="PF20141">
    <property type="entry name" value="Island"/>
    <property type="match status" value="1"/>
</dbReference>
<evidence type="ECO:0000256" key="22">
    <source>
        <dbReference type="ARBA" id="ARBA00048679"/>
    </source>
</evidence>
<feature type="transmembrane region" description="Helical" evidence="24">
    <location>
        <begin position="815"/>
        <end position="838"/>
    </location>
</feature>
<evidence type="ECO:0000256" key="11">
    <source>
        <dbReference type="ARBA" id="ARBA00022729"/>
    </source>
</evidence>
<evidence type="ECO:0000256" key="15">
    <source>
        <dbReference type="ARBA" id="ARBA00022840"/>
    </source>
</evidence>
<evidence type="ECO:0000256" key="24">
    <source>
        <dbReference type="SAM" id="Phobius"/>
    </source>
</evidence>
<evidence type="ECO:0000256" key="12">
    <source>
        <dbReference type="ARBA" id="ARBA00022737"/>
    </source>
</evidence>
<keyword evidence="11" id="KW-0732">Signal</keyword>
<feature type="domain" description="Protein kinase" evidence="25">
    <location>
        <begin position="903"/>
        <end position="1178"/>
    </location>
</feature>
<accession>A0A2Z7B361</accession>
<keyword evidence="10 24" id="KW-0812">Transmembrane</keyword>
<keyword evidence="15 23" id="KW-0067">ATP-binding</keyword>
<organism evidence="26 27">
    <name type="scientific">Dorcoceras hygrometricum</name>
    <dbReference type="NCBI Taxonomy" id="472368"/>
    <lineage>
        <taxon>Eukaryota</taxon>
        <taxon>Viridiplantae</taxon>
        <taxon>Streptophyta</taxon>
        <taxon>Embryophyta</taxon>
        <taxon>Tracheophyta</taxon>
        <taxon>Spermatophyta</taxon>
        <taxon>Magnoliopsida</taxon>
        <taxon>eudicotyledons</taxon>
        <taxon>Gunneridae</taxon>
        <taxon>Pentapetalae</taxon>
        <taxon>asterids</taxon>
        <taxon>lamiids</taxon>
        <taxon>Lamiales</taxon>
        <taxon>Gesneriaceae</taxon>
        <taxon>Didymocarpoideae</taxon>
        <taxon>Trichosporeae</taxon>
        <taxon>Loxocarpinae</taxon>
        <taxon>Dorcoceras</taxon>
    </lineage>
</organism>
<dbReference type="InterPro" id="IPR001611">
    <property type="entry name" value="Leu-rich_rpt"/>
</dbReference>
<keyword evidence="12" id="KW-0677">Repeat</keyword>
<dbReference type="GO" id="GO:0009729">
    <property type="term" value="P:detection of brassinosteroid stimulus"/>
    <property type="evidence" value="ECO:0007669"/>
    <property type="project" value="UniProtKB-ARBA"/>
</dbReference>
<dbReference type="OrthoDB" id="1371922at2759"/>
<dbReference type="FunFam" id="3.30.200.20:FF:000150">
    <property type="entry name" value="serine/threonine-protein kinase BRI1-like 2"/>
    <property type="match status" value="1"/>
</dbReference>
<comment type="similarity">
    <text evidence="2">Belongs to the protein kinase superfamily. Ser/Thr protein kinase family.</text>
</comment>
<evidence type="ECO:0000256" key="10">
    <source>
        <dbReference type="ARBA" id="ARBA00022692"/>
    </source>
</evidence>
<dbReference type="InterPro" id="IPR017441">
    <property type="entry name" value="Protein_kinase_ATP_BS"/>
</dbReference>
<dbReference type="GO" id="GO:0005886">
    <property type="term" value="C:plasma membrane"/>
    <property type="evidence" value="ECO:0007669"/>
    <property type="project" value="UniProtKB-SubCell"/>
</dbReference>
<keyword evidence="5" id="KW-1003">Cell membrane</keyword>
<dbReference type="InterPro" id="IPR008271">
    <property type="entry name" value="Ser/Thr_kinase_AS"/>
</dbReference>
<dbReference type="SMART" id="SM00220">
    <property type="entry name" value="S_TKc"/>
    <property type="match status" value="1"/>
</dbReference>
<evidence type="ECO:0000256" key="13">
    <source>
        <dbReference type="ARBA" id="ARBA00022741"/>
    </source>
</evidence>
<dbReference type="InterPro" id="IPR011009">
    <property type="entry name" value="Kinase-like_dom_sf"/>
</dbReference>
<name>A0A2Z7B361_9LAMI</name>
<reference evidence="26 27" key="1">
    <citation type="journal article" date="2015" name="Proc. Natl. Acad. Sci. U.S.A.">
        <title>The resurrection genome of Boea hygrometrica: A blueprint for survival of dehydration.</title>
        <authorList>
            <person name="Xiao L."/>
            <person name="Yang G."/>
            <person name="Zhang L."/>
            <person name="Yang X."/>
            <person name="Zhao S."/>
            <person name="Ji Z."/>
            <person name="Zhou Q."/>
            <person name="Hu M."/>
            <person name="Wang Y."/>
            <person name="Chen M."/>
            <person name="Xu Y."/>
            <person name="Jin H."/>
            <person name="Xiao X."/>
            <person name="Hu G."/>
            <person name="Bao F."/>
            <person name="Hu Y."/>
            <person name="Wan P."/>
            <person name="Li L."/>
            <person name="Deng X."/>
            <person name="Kuang T."/>
            <person name="Xiang C."/>
            <person name="Zhu J.K."/>
            <person name="Oliver M.J."/>
            <person name="He Y."/>
        </authorList>
    </citation>
    <scope>NUCLEOTIDE SEQUENCE [LARGE SCALE GENOMIC DNA]</scope>
    <source>
        <strain evidence="27">cv. XS01</strain>
    </source>
</reference>
<evidence type="ECO:0000256" key="2">
    <source>
        <dbReference type="ARBA" id="ARBA00008684"/>
    </source>
</evidence>
<evidence type="ECO:0000256" key="20">
    <source>
        <dbReference type="ARBA" id="ARBA00023180"/>
    </source>
</evidence>
<dbReference type="CDD" id="cd14066">
    <property type="entry name" value="STKc_IRAK"/>
    <property type="match status" value="1"/>
</dbReference>
<evidence type="ECO:0000256" key="21">
    <source>
        <dbReference type="ARBA" id="ARBA00047899"/>
    </source>
</evidence>
<dbReference type="InterPro" id="IPR013210">
    <property type="entry name" value="LRR_N_plant-typ"/>
</dbReference>
<dbReference type="InterPro" id="IPR045381">
    <property type="entry name" value="BRI1_island_dom"/>
</dbReference>
<dbReference type="Proteomes" id="UP000250235">
    <property type="component" value="Unassembled WGS sequence"/>
</dbReference>
<dbReference type="EMBL" id="KV011797">
    <property type="protein sequence ID" value="KZV25977.1"/>
    <property type="molecule type" value="Genomic_DNA"/>
</dbReference>
<dbReference type="GO" id="GO:0051707">
    <property type="term" value="P:response to other organism"/>
    <property type="evidence" value="ECO:0007669"/>
    <property type="project" value="UniProtKB-ARBA"/>
</dbReference>
<evidence type="ECO:0000256" key="5">
    <source>
        <dbReference type="ARBA" id="ARBA00022475"/>
    </source>
</evidence>
<dbReference type="InterPro" id="IPR003591">
    <property type="entry name" value="Leu-rich_rpt_typical-subtyp"/>
</dbReference>
<dbReference type="GO" id="GO:0009416">
    <property type="term" value="P:response to light stimulus"/>
    <property type="evidence" value="ECO:0007669"/>
    <property type="project" value="UniProtKB-ARBA"/>
</dbReference>
<dbReference type="FunFam" id="3.30.1490.310:FF:000001">
    <property type="entry name" value="Serine/threonine-protein kinase BRI1-like 1"/>
    <property type="match status" value="1"/>
</dbReference>
<evidence type="ECO:0000256" key="18">
    <source>
        <dbReference type="ARBA" id="ARBA00023136"/>
    </source>
</evidence>
<sequence>MEDHSHLIDSKFFLVFLCKNHCLQQQILMCVFFSFIFHPSPLVFSASSDLYRDSHQLISFKNSLLNPTQLQSWQPTISPCSFAGVSCKDSRVSSIDLSGYHLSADFPSVATFLLSIQNLESLVLKNAGIYGSISSVSSLSCGSFLASLDLAENAISGSLTDISILGSCLGLVFLNLSKNSLDPPFVKDVAQKGTPFPGLSSLQVLDVSYNNISGQNVVPWLLSSGFPDLQRLSLKGNKLAGDLPVLNSKNLVYLDLSTNNFSTYFPSFSDCSNLRHLDLSSNKFHGEVENSLLKCGKLSFLNLSNNHLTGSVPELPSGSIQYLYLRENDFFGTFPTSLSNLCTTLVELDLSFNNFTGNLPASLGACSATLELLDISGNDFSGELPVDTLLELSSMRALRMSFNDFVGPLPDSFSKMVNLEILDVSSNSISGLIPPGLCQDPRTSLKWLYLQNNMLTGPIPQSLSNCSQLVSLDLSLNYLNGTIPPSLGTLSNLKDVILWLNQLNGEIPQEFLYLRSLENLILDFNDLSGSIPDSLSNCTRLNWISLSNNQLSGEIPASLGLLGDLAILKLGNNSLSGNIPAELGDCRSLIWLDLNTNFLNGTIPPQLAKQSGKIAAGLLTGKQFVYIKNDGSKQCHGAGNLLEFGGIRQEQLSRISTRHPCSFSRVYSGTLQPNFNHNGSMIFLDLSYNKLEGSIPKELGSMYYLFILNLGHNDLSGPIPQELSGLKTVAILDFSYNRLNGSIPQSLNSLPLGEIDLSNNNLSGVIPESAPFDTFPDSRFANNSGLCGYPLPRCGARSSSGNGQHEKSHHKRASIAGSVAIGLLFSLFCILGLTLVAIETKKRARKRKEAAIEAYMENHSNSVTANSIWKISARDALSITLSTFEKPLKNLTLADLLEATNGFHDDCLIGSGGFGDVYRAQLKDGTVVAIKKLIHVSSQGDREFTAEMETIGKVKHRNLVSLLGYCKVGEERLLVYEYMKYGSLDDVLHNRKKNGIKLTWAARRKLITGSARGLAFLHHNCIPHIIHRDMKSSNVLVDENFEARVSDFGMARHVNVMDTHLSVSTLAGTPGYVPPEYYQSFRCSTKGDVYSYGVVLLELLTGRQPTDSVDFGDNNIVGWMKQQAKVKIRDVLDPQLLKEDPSIEMELLQYLKVACSCLDDRPWKRPTMIQVMAMFKEIQAGSTSHSSSLVTVGDGSFTAVDGVEMSIKEGNVLNKPS</sequence>
<dbReference type="PROSITE" id="PS00107">
    <property type="entry name" value="PROTEIN_KINASE_ATP"/>
    <property type="match status" value="1"/>
</dbReference>
<dbReference type="FunFam" id="3.80.10.10:FF:000317">
    <property type="entry name" value="Inactive leucine-rich repeat receptor-like protein kinase"/>
    <property type="match status" value="1"/>
</dbReference>
<keyword evidence="7" id="KW-0433">Leucine-rich repeat</keyword>
<dbReference type="PROSITE" id="PS00108">
    <property type="entry name" value="PROTEIN_KINASE_ST"/>
    <property type="match status" value="1"/>
</dbReference>
<evidence type="ECO:0000256" key="3">
    <source>
        <dbReference type="ARBA" id="ARBA00009592"/>
    </source>
</evidence>
<evidence type="ECO:0000256" key="14">
    <source>
        <dbReference type="ARBA" id="ARBA00022777"/>
    </source>
</evidence>
<comment type="catalytic activity">
    <reaction evidence="21">
        <text>L-threonyl-[protein] + ATP = O-phospho-L-threonyl-[protein] + ADP + H(+)</text>
        <dbReference type="Rhea" id="RHEA:46608"/>
        <dbReference type="Rhea" id="RHEA-COMP:11060"/>
        <dbReference type="Rhea" id="RHEA-COMP:11605"/>
        <dbReference type="ChEBI" id="CHEBI:15378"/>
        <dbReference type="ChEBI" id="CHEBI:30013"/>
        <dbReference type="ChEBI" id="CHEBI:30616"/>
        <dbReference type="ChEBI" id="CHEBI:61977"/>
        <dbReference type="ChEBI" id="CHEBI:456216"/>
        <dbReference type="EC" id="2.7.11.1"/>
    </reaction>
</comment>
<keyword evidence="19" id="KW-0675">Receptor</keyword>
<protein>
    <recommendedName>
        <fullName evidence="4">non-specific serine/threonine protein kinase</fullName>
        <ecNumber evidence="4">2.7.11.1</ecNumber>
    </recommendedName>
</protein>
<evidence type="ECO:0000256" key="9">
    <source>
        <dbReference type="ARBA" id="ARBA00022679"/>
    </source>
</evidence>
<keyword evidence="16 24" id="KW-1133">Transmembrane helix</keyword>
<feature type="binding site" evidence="23">
    <location>
        <position position="932"/>
    </location>
    <ligand>
        <name>ATP</name>
        <dbReference type="ChEBI" id="CHEBI:30616"/>
    </ligand>
</feature>
<dbReference type="SMART" id="SM00369">
    <property type="entry name" value="LRR_TYP"/>
    <property type="match status" value="5"/>
</dbReference>
<keyword evidence="6" id="KW-0723">Serine/threonine-protein kinase</keyword>
<evidence type="ECO:0000256" key="17">
    <source>
        <dbReference type="ARBA" id="ARBA00023121"/>
    </source>
</evidence>
<evidence type="ECO:0000256" key="19">
    <source>
        <dbReference type="ARBA" id="ARBA00023170"/>
    </source>
</evidence>
<dbReference type="SUPFAM" id="SSF56112">
    <property type="entry name" value="Protein kinase-like (PK-like)"/>
    <property type="match status" value="1"/>
</dbReference>
<evidence type="ECO:0000256" key="4">
    <source>
        <dbReference type="ARBA" id="ARBA00012513"/>
    </source>
</evidence>
<comment type="similarity">
    <text evidence="3">Belongs to the RLP family.</text>
</comment>
<keyword evidence="8" id="KW-0754">Steroid-binding</keyword>
<dbReference type="SUPFAM" id="SSF52047">
    <property type="entry name" value="RNI-like"/>
    <property type="match status" value="1"/>
</dbReference>
<gene>
    <name evidence="26" type="ORF">F511_08922</name>
</gene>
<dbReference type="Pfam" id="PF08263">
    <property type="entry name" value="LRRNT_2"/>
    <property type="match status" value="1"/>
</dbReference>
<evidence type="ECO:0000256" key="23">
    <source>
        <dbReference type="PROSITE-ProRule" id="PRU10141"/>
    </source>
</evidence>
<evidence type="ECO:0000313" key="27">
    <source>
        <dbReference type="Proteomes" id="UP000250235"/>
    </source>
</evidence>
<keyword evidence="18 24" id="KW-0472">Membrane</keyword>
<keyword evidence="17" id="KW-0446">Lipid-binding</keyword>
<dbReference type="PROSITE" id="PS51450">
    <property type="entry name" value="LRR"/>
    <property type="match status" value="1"/>
</dbReference>
<dbReference type="Pfam" id="PF00560">
    <property type="entry name" value="LRR_1"/>
    <property type="match status" value="11"/>
</dbReference>
<keyword evidence="14" id="KW-0418">Kinase</keyword>
<dbReference type="GO" id="GO:0033612">
    <property type="term" value="F:receptor serine/threonine kinase binding"/>
    <property type="evidence" value="ECO:0007669"/>
    <property type="project" value="TreeGrafter"/>
</dbReference>
<dbReference type="GO" id="GO:0004674">
    <property type="term" value="F:protein serine/threonine kinase activity"/>
    <property type="evidence" value="ECO:0007669"/>
    <property type="project" value="UniProtKB-KW"/>
</dbReference>
<dbReference type="FunFam" id="1.10.510.10:FF:000291">
    <property type="entry name" value="Brassinosteroid LRR receptor kinase"/>
    <property type="match status" value="1"/>
</dbReference>
<dbReference type="SUPFAM" id="SSF52058">
    <property type="entry name" value="L domain-like"/>
    <property type="match status" value="2"/>
</dbReference>
<dbReference type="InterPro" id="IPR032675">
    <property type="entry name" value="LRR_dom_sf"/>
</dbReference>
<dbReference type="GO" id="GO:0005524">
    <property type="term" value="F:ATP binding"/>
    <property type="evidence" value="ECO:0007669"/>
    <property type="project" value="UniProtKB-UniRule"/>
</dbReference>
<evidence type="ECO:0000259" key="25">
    <source>
        <dbReference type="PROSITE" id="PS50011"/>
    </source>
</evidence>
<dbReference type="AlphaFoldDB" id="A0A2Z7B361"/>
<keyword evidence="9" id="KW-0808">Transferase</keyword>
<dbReference type="Gene3D" id="3.30.200.20">
    <property type="entry name" value="Phosphorylase Kinase, domain 1"/>
    <property type="match status" value="1"/>
</dbReference>
<dbReference type="EC" id="2.7.11.1" evidence="4"/>
<dbReference type="GO" id="GO:0006952">
    <property type="term" value="P:defense response"/>
    <property type="evidence" value="ECO:0007669"/>
    <property type="project" value="UniProtKB-ARBA"/>
</dbReference>
<dbReference type="PROSITE" id="PS50011">
    <property type="entry name" value="PROTEIN_KINASE_DOM"/>
    <property type="match status" value="1"/>
</dbReference>
<dbReference type="Gene3D" id="3.30.1490.310">
    <property type="match status" value="1"/>
</dbReference>
<dbReference type="GO" id="GO:0009791">
    <property type="term" value="P:post-embryonic development"/>
    <property type="evidence" value="ECO:0007669"/>
    <property type="project" value="UniProtKB-ARBA"/>
</dbReference>
<comment type="subcellular location">
    <subcellularLocation>
        <location evidence="1">Cell membrane</location>
        <topology evidence="1">Single-pass type I membrane protein</topology>
    </subcellularLocation>
</comment>
<evidence type="ECO:0000256" key="16">
    <source>
        <dbReference type="ARBA" id="ARBA00022989"/>
    </source>
</evidence>
<dbReference type="InterPro" id="IPR000719">
    <property type="entry name" value="Prot_kinase_dom"/>
</dbReference>
<evidence type="ECO:0000256" key="7">
    <source>
        <dbReference type="ARBA" id="ARBA00022614"/>
    </source>
</evidence>
<dbReference type="GO" id="GO:0009742">
    <property type="term" value="P:brassinosteroid mediated signaling pathway"/>
    <property type="evidence" value="ECO:0007669"/>
    <property type="project" value="UniProtKB-ARBA"/>
</dbReference>
<dbReference type="FunFam" id="3.80.10.10:FF:000111">
    <property type="entry name" value="LRR receptor-like serine/threonine-protein kinase ERECTA"/>
    <property type="match status" value="1"/>
</dbReference>
<comment type="catalytic activity">
    <reaction evidence="22">
        <text>L-seryl-[protein] + ATP = O-phospho-L-seryl-[protein] + ADP + H(+)</text>
        <dbReference type="Rhea" id="RHEA:17989"/>
        <dbReference type="Rhea" id="RHEA-COMP:9863"/>
        <dbReference type="Rhea" id="RHEA-COMP:11604"/>
        <dbReference type="ChEBI" id="CHEBI:15378"/>
        <dbReference type="ChEBI" id="CHEBI:29999"/>
        <dbReference type="ChEBI" id="CHEBI:30616"/>
        <dbReference type="ChEBI" id="CHEBI:83421"/>
        <dbReference type="ChEBI" id="CHEBI:456216"/>
        <dbReference type="EC" id="2.7.11.1"/>
    </reaction>
</comment>